<proteinExistence type="predicted"/>
<evidence type="ECO:0000313" key="2">
    <source>
        <dbReference type="Proteomes" id="UP001576776"/>
    </source>
</evidence>
<reference evidence="1 2" key="1">
    <citation type="submission" date="2024-09" db="EMBL/GenBank/DDBJ databases">
        <title>Floridaenema gen nov. (Aerosakkonemataceae, Aerosakkonematales ord. nov., Cyanobacteria) from benthic tropical and subtropical fresh waters, with the description of four new species.</title>
        <authorList>
            <person name="Moretto J.A."/>
            <person name="Berthold D.E."/>
            <person name="Lefler F.W."/>
            <person name="Huang I.-S."/>
            <person name="Laughinghouse H. IV."/>
        </authorList>
    </citation>
    <scope>NUCLEOTIDE SEQUENCE [LARGE SCALE GENOMIC DNA]</scope>
    <source>
        <strain evidence="1 2">BLCC-F154</strain>
    </source>
</reference>
<dbReference type="Proteomes" id="UP001576776">
    <property type="component" value="Unassembled WGS sequence"/>
</dbReference>
<sequence>MRSLYLIHLQPKLDMRTVVITAVAITLNSILLPGYAQTEPERRNTEQSQDQMELLACTVRKDDKNPRLGGWQRLIGRQRAEVERTAYETGGIFTTVSPSQATVVTKTGEIINITFGQQDQVIRGVCRSRKVEEAEN</sequence>
<keyword evidence="2" id="KW-1185">Reference proteome</keyword>
<protein>
    <submittedName>
        <fullName evidence="1">Uncharacterized protein</fullName>
    </submittedName>
</protein>
<dbReference type="EMBL" id="JBHFNS010000077">
    <property type="protein sequence ID" value="MFB2937746.1"/>
    <property type="molecule type" value="Genomic_DNA"/>
</dbReference>
<evidence type="ECO:0000313" key="1">
    <source>
        <dbReference type="EMBL" id="MFB2937746.1"/>
    </source>
</evidence>
<organism evidence="1 2">
    <name type="scientific">Floridaenema fluviatile BLCC-F154</name>
    <dbReference type="NCBI Taxonomy" id="3153640"/>
    <lineage>
        <taxon>Bacteria</taxon>
        <taxon>Bacillati</taxon>
        <taxon>Cyanobacteriota</taxon>
        <taxon>Cyanophyceae</taxon>
        <taxon>Oscillatoriophycideae</taxon>
        <taxon>Aerosakkonematales</taxon>
        <taxon>Aerosakkonemataceae</taxon>
        <taxon>Floridanema</taxon>
        <taxon>Floridanema fluviatile</taxon>
    </lineage>
</organism>
<name>A0ABV4YFZ3_9CYAN</name>
<gene>
    <name evidence="1" type="ORF">ACE1B6_21060</name>
</gene>
<comment type="caution">
    <text evidence="1">The sequence shown here is derived from an EMBL/GenBank/DDBJ whole genome shotgun (WGS) entry which is preliminary data.</text>
</comment>
<dbReference type="RefSeq" id="WP_413259225.1">
    <property type="nucleotide sequence ID" value="NZ_JBHFNS010000077.1"/>
</dbReference>
<accession>A0ABV4YFZ3</accession>